<dbReference type="InterPro" id="IPR012022">
    <property type="entry name" value="UCP005295"/>
</dbReference>
<evidence type="ECO:0000313" key="3">
    <source>
        <dbReference type="Proteomes" id="UP000275777"/>
    </source>
</evidence>
<dbReference type="PANTHER" id="PTHR42658:SF1">
    <property type="entry name" value="HYDROLASE TATD"/>
    <property type="match status" value="1"/>
</dbReference>
<dbReference type="SUPFAM" id="SSF51556">
    <property type="entry name" value="Metallo-dependent hydrolases"/>
    <property type="match status" value="1"/>
</dbReference>
<accession>A0A3S4IHH1</accession>
<dbReference type="Proteomes" id="UP000275777">
    <property type="component" value="Chromosome"/>
</dbReference>
<gene>
    <name evidence="2" type="ORF">NCTC9695_04116</name>
</gene>
<dbReference type="Pfam" id="PF01026">
    <property type="entry name" value="TatD_DNase"/>
    <property type="match status" value="1"/>
</dbReference>
<dbReference type="EMBL" id="LR134182">
    <property type="protein sequence ID" value="VEB43657.1"/>
    <property type="molecule type" value="Genomic_DNA"/>
</dbReference>
<feature type="region of interest" description="Disordered" evidence="1">
    <location>
        <begin position="229"/>
        <end position="317"/>
    </location>
</feature>
<name>A0A3S4IHH1_CHRVL</name>
<sequence length="317" mass="35666">MLIDPHAHMIARTTDDYEAMAASGVVAVIEPAFWLGQARTNVGSFVDYFSTITGFERFRAAQFGIRHYCAIGLNPKEANNRELADAVLDVLPRYLGKEGVVALGEIGYDEQTELEDRALRAQIELAKAFDLPIMIHTPHRDKKRGTRRTMDTLEACGFDPARCVIDHNNEETVQEVLDRGYWCAFTIYPSTKMGNDRLAAIVERYGPERIIVDSACDWACPIRWRWPSRRASWPPRPGRGRDTAGGLPQRAGGLRPERRNERDPLAGARSGGSTHAVRRQLGAARPNAARGSRQPGSHRMRREEPKKGKRHDEQTKR</sequence>
<dbReference type="CDD" id="cd01310">
    <property type="entry name" value="TatD_DNAse"/>
    <property type="match status" value="1"/>
</dbReference>
<dbReference type="GO" id="GO:0016788">
    <property type="term" value="F:hydrolase activity, acting on ester bonds"/>
    <property type="evidence" value="ECO:0007669"/>
    <property type="project" value="InterPro"/>
</dbReference>
<reference evidence="2 3" key="1">
    <citation type="submission" date="2018-12" db="EMBL/GenBank/DDBJ databases">
        <authorList>
            <consortium name="Pathogen Informatics"/>
        </authorList>
    </citation>
    <scope>NUCLEOTIDE SEQUENCE [LARGE SCALE GENOMIC DNA]</scope>
    <source>
        <strain evidence="2 3">NCTC9695</strain>
    </source>
</reference>
<protein>
    <submittedName>
        <fullName evidence="2">Putative DNAse</fullName>
    </submittedName>
</protein>
<dbReference type="InterPro" id="IPR032466">
    <property type="entry name" value="Metal_Hydrolase"/>
</dbReference>
<feature type="compositionally biased region" description="Basic and acidic residues" evidence="1">
    <location>
        <begin position="301"/>
        <end position="317"/>
    </location>
</feature>
<dbReference type="InterPro" id="IPR001130">
    <property type="entry name" value="TatD-like"/>
</dbReference>
<dbReference type="Gene3D" id="3.20.20.140">
    <property type="entry name" value="Metal-dependent hydrolases"/>
    <property type="match status" value="1"/>
</dbReference>
<evidence type="ECO:0000313" key="2">
    <source>
        <dbReference type="EMBL" id="VEB43657.1"/>
    </source>
</evidence>
<proteinExistence type="predicted"/>
<organism evidence="2 3">
    <name type="scientific">Chromobacterium violaceum</name>
    <dbReference type="NCBI Taxonomy" id="536"/>
    <lineage>
        <taxon>Bacteria</taxon>
        <taxon>Pseudomonadati</taxon>
        <taxon>Pseudomonadota</taxon>
        <taxon>Betaproteobacteria</taxon>
        <taxon>Neisseriales</taxon>
        <taxon>Chromobacteriaceae</taxon>
        <taxon>Chromobacterium</taxon>
    </lineage>
</organism>
<dbReference type="PANTHER" id="PTHR42658">
    <property type="entry name" value="HYDROLASE TATD"/>
    <property type="match status" value="1"/>
</dbReference>
<dbReference type="AlphaFoldDB" id="A0A3S4IHH1"/>
<feature type="compositionally biased region" description="Basic and acidic residues" evidence="1">
    <location>
        <begin position="255"/>
        <end position="264"/>
    </location>
</feature>
<evidence type="ECO:0000256" key="1">
    <source>
        <dbReference type="SAM" id="MobiDB-lite"/>
    </source>
</evidence>